<dbReference type="PANTHER" id="PTHR21621">
    <property type="entry name" value="RIBOSOMAL PROTEIN S6 MODIFICATION PROTEIN"/>
    <property type="match status" value="1"/>
</dbReference>
<gene>
    <name evidence="6" type="ORF">FAD_1383</name>
</gene>
<evidence type="ECO:0000259" key="5">
    <source>
        <dbReference type="PROSITE" id="PS50975"/>
    </source>
</evidence>
<proteinExistence type="predicted"/>
<dbReference type="KEGG" id="fai:FAD_1383"/>
<evidence type="ECO:0000256" key="1">
    <source>
        <dbReference type="ARBA" id="ARBA00022723"/>
    </source>
</evidence>
<dbReference type="GO" id="GO:0005737">
    <property type="term" value="C:cytoplasm"/>
    <property type="evidence" value="ECO:0007669"/>
    <property type="project" value="TreeGrafter"/>
</dbReference>
<evidence type="ECO:0000256" key="2">
    <source>
        <dbReference type="ARBA" id="ARBA00022741"/>
    </source>
</evidence>
<dbReference type="SUPFAM" id="SSF52440">
    <property type="entry name" value="PreATP-grasp domain"/>
    <property type="match status" value="1"/>
</dbReference>
<keyword evidence="3 4" id="KW-0067">ATP-binding</keyword>
<evidence type="ECO:0000256" key="4">
    <source>
        <dbReference type="PROSITE-ProRule" id="PRU00409"/>
    </source>
</evidence>
<dbReference type="InterPro" id="IPR054562">
    <property type="entry name" value="LysX/ArgX_preATP_grasp"/>
</dbReference>
<dbReference type="Pfam" id="PF08443">
    <property type="entry name" value="RimK"/>
    <property type="match status" value="1"/>
</dbReference>
<dbReference type="Gene3D" id="3.40.50.20">
    <property type="match status" value="1"/>
</dbReference>
<dbReference type="PANTHER" id="PTHR21621:SF2">
    <property type="entry name" value="COENZYME GAMMA-F420-2:ALPHA-L-GLUTAMATE LIGASE"/>
    <property type="match status" value="1"/>
</dbReference>
<dbReference type="Pfam" id="PF22626">
    <property type="entry name" value="LysX_preATP_grasp"/>
    <property type="match status" value="1"/>
</dbReference>
<dbReference type="EMBL" id="CP015363">
    <property type="protein sequence ID" value="ARD85244.1"/>
    <property type="molecule type" value="Genomic_DNA"/>
</dbReference>
<dbReference type="InterPro" id="IPR013815">
    <property type="entry name" value="ATP_grasp_subdomain_1"/>
</dbReference>
<organism evidence="6 7">
    <name type="scientific">Ferroplasma acidiphilum</name>
    <dbReference type="NCBI Taxonomy" id="74969"/>
    <lineage>
        <taxon>Archaea</taxon>
        <taxon>Methanobacteriati</taxon>
        <taxon>Thermoplasmatota</taxon>
        <taxon>Thermoplasmata</taxon>
        <taxon>Thermoplasmatales</taxon>
        <taxon>Ferroplasmaceae</taxon>
        <taxon>Ferroplasma</taxon>
    </lineage>
</organism>
<dbReference type="STRING" id="74969.FAD_1383"/>
<dbReference type="GO" id="GO:0043774">
    <property type="term" value="F:coenzyme F420-2 alpha-glutamyl ligase activity"/>
    <property type="evidence" value="ECO:0007669"/>
    <property type="project" value="TreeGrafter"/>
</dbReference>
<protein>
    <submittedName>
        <fullName evidence="6">RimK family protein</fullName>
    </submittedName>
</protein>
<feature type="domain" description="ATP-grasp" evidence="5">
    <location>
        <begin position="90"/>
        <end position="271"/>
    </location>
</feature>
<keyword evidence="2 4" id="KW-0547">Nucleotide-binding</keyword>
<dbReference type="Gene3D" id="3.30.470.20">
    <property type="entry name" value="ATP-grasp fold, B domain"/>
    <property type="match status" value="1"/>
</dbReference>
<dbReference type="GO" id="GO:0005524">
    <property type="term" value="F:ATP binding"/>
    <property type="evidence" value="ECO:0007669"/>
    <property type="project" value="UniProtKB-UniRule"/>
</dbReference>
<dbReference type="InterPro" id="IPR016185">
    <property type="entry name" value="PreATP-grasp_dom_sf"/>
</dbReference>
<evidence type="ECO:0000313" key="6">
    <source>
        <dbReference type="EMBL" id="ARD85244.1"/>
    </source>
</evidence>
<evidence type="ECO:0000313" key="7">
    <source>
        <dbReference type="Proteomes" id="UP000192050"/>
    </source>
</evidence>
<reference evidence="6 7" key="1">
    <citation type="submission" date="2011-10" db="EMBL/GenBank/DDBJ databases">
        <title>Metabolic and evolutionary patterns in the extreme acidophile Ferroplasma acidiphilum.</title>
        <authorList>
            <person name="Golyshina O.V."/>
            <person name="Kozyavkin S.A."/>
            <person name="Tatusov R.L."/>
            <person name="Slesarev A.I."/>
            <person name="Golyshin P.N."/>
        </authorList>
    </citation>
    <scope>NUCLEOTIDE SEQUENCE [LARGE SCALE GENOMIC DNA]</scope>
    <source>
        <strain evidence="7">Y</strain>
    </source>
</reference>
<sequence length="274" mass="30651">MLTFIYDSISWEEKELIKGLQSESIKLNLVNAKDNALNLTGKLDFEGPAVIRCMSSRRSLYYSYILESHGIKTINSFNTFSIAGNKVFTTSYLYKNGIKTPETSVSFSHDNALSTADNMGYPVVFKPASGSWGRMISLLENENIAETVFSMNDMVNENSYYLQKYVKRPPRDVRAIVVGDNISATIYRYSGEGWKTNLALGGKVEKAVLPESQLDILIRVAHLFDPGIIGIDAMETDEGLVVHEINSRVEFKGASKVYGNKIINDIVQYLKTLD</sequence>
<dbReference type="SUPFAM" id="SSF56059">
    <property type="entry name" value="Glutathione synthetase ATP-binding domain-like"/>
    <property type="match status" value="1"/>
</dbReference>
<keyword evidence="7" id="KW-1185">Reference proteome</keyword>
<dbReference type="AlphaFoldDB" id="A0A1V0N568"/>
<dbReference type="InterPro" id="IPR004666">
    <property type="entry name" value="Rp_bS6_RimK/Lys_biosynth_LsyX"/>
</dbReference>
<dbReference type="NCBIfam" id="TIGR00768">
    <property type="entry name" value="rimK_fam"/>
    <property type="match status" value="1"/>
</dbReference>
<dbReference type="InterPro" id="IPR013651">
    <property type="entry name" value="ATP-grasp_RimK-type"/>
</dbReference>
<dbReference type="InterPro" id="IPR011761">
    <property type="entry name" value="ATP-grasp"/>
</dbReference>
<dbReference type="Proteomes" id="UP000192050">
    <property type="component" value="Chromosome"/>
</dbReference>
<dbReference type="PROSITE" id="PS50975">
    <property type="entry name" value="ATP_GRASP"/>
    <property type="match status" value="1"/>
</dbReference>
<keyword evidence="1" id="KW-0479">Metal-binding</keyword>
<dbReference type="RefSeq" id="WP_081142871.1">
    <property type="nucleotide sequence ID" value="NZ_CP015363.1"/>
</dbReference>
<dbReference type="OrthoDB" id="33241at2157"/>
<dbReference type="GO" id="GO:0046872">
    <property type="term" value="F:metal ion binding"/>
    <property type="evidence" value="ECO:0007669"/>
    <property type="project" value="UniProtKB-KW"/>
</dbReference>
<evidence type="ECO:0000256" key="3">
    <source>
        <dbReference type="ARBA" id="ARBA00022840"/>
    </source>
</evidence>
<accession>A0A1V0N568</accession>
<name>A0A1V0N568_9ARCH</name>
<dbReference type="GeneID" id="31676875"/>
<dbReference type="Gene3D" id="3.30.1490.20">
    <property type="entry name" value="ATP-grasp fold, A domain"/>
    <property type="match status" value="1"/>
</dbReference>